<dbReference type="InterPro" id="IPR036844">
    <property type="entry name" value="Hint_dom_sf"/>
</dbReference>
<evidence type="ECO:0000259" key="2">
    <source>
        <dbReference type="SMART" id="SM00306"/>
    </source>
</evidence>
<dbReference type="SMART" id="SM00306">
    <property type="entry name" value="HintN"/>
    <property type="match status" value="1"/>
</dbReference>
<dbReference type="CDD" id="cd00081">
    <property type="entry name" value="Hint"/>
    <property type="match status" value="1"/>
</dbReference>
<dbReference type="PANTHER" id="PTHR46706:SF12">
    <property type="entry name" value="PROTEIN QUA-1-RELATED"/>
    <property type="match status" value="1"/>
</dbReference>
<evidence type="ECO:0000313" key="3">
    <source>
        <dbReference type="EMBL" id="CAE0677100.1"/>
    </source>
</evidence>
<dbReference type="InterPro" id="IPR001767">
    <property type="entry name" value="Hedgehog_Hint"/>
</dbReference>
<evidence type="ECO:0000256" key="1">
    <source>
        <dbReference type="SAM" id="SignalP"/>
    </source>
</evidence>
<keyword evidence="1" id="KW-0732">Signal</keyword>
<dbReference type="PROSITE" id="PS50817">
    <property type="entry name" value="INTEIN_N_TER"/>
    <property type="match status" value="1"/>
</dbReference>
<sequence>MKAAIAWLLCWHITSAGSASLTQLTAHHVNIAPDNINVLYASTSLSGIPQSGSKTETIFVATGEVASHRVAISTSSSTVYIINEDAIDVPCENNHFNHLFVHPIAQTSASTVNWDYTIFLGGGNDEADVSGKDSLHNCSFTDNNKVRVFFLNLAMAPGTMFHSALVNNEDAVDTVVDEFAGGHWKDIDTSVTATTLNNYLHYEEPGGKRSDSTCQKCSLTHTANATGAVYYVMWGPAEKVQVKAFASGSGMVVTCVDTDVCVHNRPSNKDQPVCFAGDSRVKLESGETKLIRDVRLGDRVQVAAGDGTLLYSPVVFVPHRENSQLAQFVTIRTVHGRKLSVTRGHLVLASDSCTGSPELKRAELLEDGMCVAAVNGLEKIAGVGRVYGHGVYSIVALHGSGQIIVEGIRASSFGTNHAMANAYYHIHRACYYVVPQWIMGSELATTFNHYVGHAAIFFYNLSLLLLYWGL</sequence>
<dbReference type="SUPFAM" id="SSF51294">
    <property type="entry name" value="Hedgehog/intein (Hint) domain"/>
    <property type="match status" value="1"/>
</dbReference>
<name>A0A7S3ZAG7_9EUKA</name>
<dbReference type="InterPro" id="IPR006141">
    <property type="entry name" value="Intein_N"/>
</dbReference>
<reference evidence="3" key="1">
    <citation type="submission" date="2021-01" db="EMBL/GenBank/DDBJ databases">
        <authorList>
            <person name="Corre E."/>
            <person name="Pelletier E."/>
            <person name="Niang G."/>
            <person name="Scheremetjew M."/>
            <person name="Finn R."/>
            <person name="Kale V."/>
            <person name="Holt S."/>
            <person name="Cochrane G."/>
            <person name="Meng A."/>
            <person name="Brown T."/>
            <person name="Cohen L."/>
        </authorList>
    </citation>
    <scope>NUCLEOTIDE SEQUENCE</scope>
    <source>
        <strain evidence="3">CCCM811</strain>
    </source>
</reference>
<dbReference type="EMBL" id="HBIV01040888">
    <property type="protein sequence ID" value="CAE0677100.1"/>
    <property type="molecule type" value="Transcribed_RNA"/>
</dbReference>
<feature type="domain" description="Hint" evidence="2">
    <location>
        <begin position="272"/>
        <end position="375"/>
    </location>
</feature>
<dbReference type="Gene3D" id="2.170.16.10">
    <property type="entry name" value="Hedgehog/Intein (Hint) domain"/>
    <property type="match status" value="1"/>
</dbReference>
<protein>
    <recommendedName>
        <fullName evidence="2">Hint domain-containing protein</fullName>
    </recommendedName>
</protein>
<feature type="chain" id="PRO_5030616509" description="Hint domain-containing protein" evidence="1">
    <location>
        <begin position="19"/>
        <end position="470"/>
    </location>
</feature>
<accession>A0A7S3ZAG7</accession>
<dbReference type="AlphaFoldDB" id="A0A7S3ZAG7"/>
<gene>
    <name evidence="3" type="ORF">LGLO00237_LOCUS28879</name>
</gene>
<organism evidence="3">
    <name type="scientific">Lotharella globosa</name>
    <dbReference type="NCBI Taxonomy" id="91324"/>
    <lineage>
        <taxon>Eukaryota</taxon>
        <taxon>Sar</taxon>
        <taxon>Rhizaria</taxon>
        <taxon>Cercozoa</taxon>
        <taxon>Chlorarachniophyceae</taxon>
        <taxon>Lotharella</taxon>
    </lineage>
</organism>
<dbReference type="Pfam" id="PF01079">
    <property type="entry name" value="Hint"/>
    <property type="match status" value="1"/>
</dbReference>
<dbReference type="PANTHER" id="PTHR46706">
    <property type="entry name" value="PROTEIN QUA-1-RELATED"/>
    <property type="match status" value="1"/>
</dbReference>
<dbReference type="GO" id="GO:0016539">
    <property type="term" value="P:intein-mediated protein splicing"/>
    <property type="evidence" value="ECO:0007669"/>
    <property type="project" value="InterPro"/>
</dbReference>
<dbReference type="InterPro" id="IPR003587">
    <property type="entry name" value="Hint_dom_N"/>
</dbReference>
<proteinExistence type="predicted"/>
<dbReference type="InterPro" id="IPR052140">
    <property type="entry name" value="Dev_Signal_Hedgehog-like"/>
</dbReference>
<dbReference type="GO" id="GO:0016540">
    <property type="term" value="P:protein autoprocessing"/>
    <property type="evidence" value="ECO:0007669"/>
    <property type="project" value="InterPro"/>
</dbReference>
<feature type="signal peptide" evidence="1">
    <location>
        <begin position="1"/>
        <end position="18"/>
    </location>
</feature>